<dbReference type="OrthoDB" id="10018982at2759"/>
<keyword evidence="1" id="KW-0539">Nucleus</keyword>
<dbReference type="EMBL" id="KN837169">
    <property type="protein sequence ID" value="KIJ37356.1"/>
    <property type="molecule type" value="Genomic_DNA"/>
</dbReference>
<dbReference type="GO" id="GO:0006357">
    <property type="term" value="P:regulation of transcription by RNA polymerase II"/>
    <property type="evidence" value="ECO:0007669"/>
    <property type="project" value="InterPro"/>
</dbReference>
<comment type="function">
    <text evidence="1">Component of the Mediator complex, a coactivator involved in the regulated transcription of nearly all RNA polymerase II-dependent genes. Mediator functions as a bridge to convey information from gene-specific regulatory proteins to the basal RNA polymerase II transcription machinery. Mediator is recruited to promoters by direct interactions with regulatory proteins and serves as a scaffold for the assembly of a functional preinitiation complex with RNA polymerase II and the general transcription factors.</text>
</comment>
<keyword evidence="1" id="KW-0010">Activator</keyword>
<comment type="similarity">
    <text evidence="1">Belongs to the Mediator complex subunit 18 family.</text>
</comment>
<keyword evidence="1" id="KW-0805">Transcription regulation</keyword>
<dbReference type="Proteomes" id="UP000054279">
    <property type="component" value="Unassembled WGS sequence"/>
</dbReference>
<dbReference type="HOGENOM" id="CLU_117750_0_0_1"/>
<keyword evidence="1" id="KW-0804">Transcription</keyword>
<dbReference type="GO" id="GO:0003712">
    <property type="term" value="F:transcription coregulator activity"/>
    <property type="evidence" value="ECO:0007669"/>
    <property type="project" value="InterPro"/>
</dbReference>
<dbReference type="Gene3D" id="2.40.320.10">
    <property type="entry name" value="Hypothetical Protein Pfu-838710-001"/>
    <property type="match status" value="1"/>
</dbReference>
<evidence type="ECO:0000313" key="3">
    <source>
        <dbReference type="Proteomes" id="UP000054279"/>
    </source>
</evidence>
<sequence length="211" mass="23725">MSTFYEVALFGEFFQSDFQAILNRFTLHSESARKMHSQEIIFEPVEAVAQTVDAATPIQRTAKIAPVQLRCMRELLEPDSGWVMFSHLKAEPGARIQGASEATIRPTVVCNVTGDATRFASALGYVKTVEFHKRGYIFRRGPLSIRMFQIDPIDPKTLKPIPAHADAPWQVEVLTTPTRNTQETPLSHMVDAALEVQRLMKGLLDLQKRDS</sequence>
<dbReference type="Pfam" id="PF09637">
    <property type="entry name" value="Med18"/>
    <property type="match status" value="1"/>
</dbReference>
<protein>
    <recommendedName>
        <fullName evidence="1">Mediator of RNA polymerase II transcription subunit 18</fullName>
    </recommendedName>
    <alternativeName>
        <fullName evidence="1">Mediator complex subunit 18</fullName>
    </alternativeName>
</protein>
<comment type="subcellular location">
    <subcellularLocation>
        <location evidence="1">Nucleus</location>
    </subcellularLocation>
</comment>
<keyword evidence="3" id="KW-1185">Reference proteome</keyword>
<evidence type="ECO:0000256" key="1">
    <source>
        <dbReference type="RuleBase" id="RU364150"/>
    </source>
</evidence>
<dbReference type="AlphaFoldDB" id="A0A0C9VJ68"/>
<accession>A0A0C9VJ68</accession>
<reference evidence="2 3" key="1">
    <citation type="submission" date="2014-06" db="EMBL/GenBank/DDBJ databases">
        <title>Evolutionary Origins and Diversification of the Mycorrhizal Mutualists.</title>
        <authorList>
            <consortium name="DOE Joint Genome Institute"/>
            <consortium name="Mycorrhizal Genomics Consortium"/>
            <person name="Kohler A."/>
            <person name="Kuo A."/>
            <person name="Nagy L.G."/>
            <person name="Floudas D."/>
            <person name="Copeland A."/>
            <person name="Barry K.W."/>
            <person name="Cichocki N."/>
            <person name="Veneault-Fourrey C."/>
            <person name="LaButti K."/>
            <person name="Lindquist E.A."/>
            <person name="Lipzen A."/>
            <person name="Lundell T."/>
            <person name="Morin E."/>
            <person name="Murat C."/>
            <person name="Riley R."/>
            <person name="Ohm R."/>
            <person name="Sun H."/>
            <person name="Tunlid A."/>
            <person name="Henrissat B."/>
            <person name="Grigoriev I.V."/>
            <person name="Hibbett D.S."/>
            <person name="Martin F."/>
        </authorList>
    </citation>
    <scope>NUCLEOTIDE SEQUENCE [LARGE SCALE GENOMIC DNA]</scope>
    <source>
        <strain evidence="2 3">SS14</strain>
    </source>
</reference>
<organism evidence="2 3">
    <name type="scientific">Sphaerobolus stellatus (strain SS14)</name>
    <dbReference type="NCBI Taxonomy" id="990650"/>
    <lineage>
        <taxon>Eukaryota</taxon>
        <taxon>Fungi</taxon>
        <taxon>Dikarya</taxon>
        <taxon>Basidiomycota</taxon>
        <taxon>Agaricomycotina</taxon>
        <taxon>Agaricomycetes</taxon>
        <taxon>Phallomycetidae</taxon>
        <taxon>Geastrales</taxon>
        <taxon>Sphaerobolaceae</taxon>
        <taxon>Sphaerobolus</taxon>
    </lineage>
</organism>
<gene>
    <name evidence="1" type="primary">MED18</name>
    <name evidence="2" type="ORF">M422DRAFT_231693</name>
</gene>
<dbReference type="GO" id="GO:0016592">
    <property type="term" value="C:mediator complex"/>
    <property type="evidence" value="ECO:0007669"/>
    <property type="project" value="InterPro"/>
</dbReference>
<dbReference type="InterPro" id="IPR019095">
    <property type="entry name" value="Mediator_Med18"/>
</dbReference>
<proteinExistence type="inferred from homology"/>
<evidence type="ECO:0000313" key="2">
    <source>
        <dbReference type="EMBL" id="KIJ37356.1"/>
    </source>
</evidence>
<name>A0A0C9VJ68_SPHS4</name>
<comment type="subunit">
    <text evidence="1">Component of the Mediator complex.</text>
</comment>